<evidence type="ECO:0000313" key="7">
    <source>
        <dbReference type="EMBL" id="KAJ8302772.1"/>
    </source>
</evidence>
<comment type="caution">
    <text evidence="7">The sequence shown here is derived from an EMBL/GenBank/DDBJ whole genome shotgun (WGS) entry which is preliminary data.</text>
</comment>
<dbReference type="SMART" id="SM01156">
    <property type="entry name" value="DUF1716"/>
    <property type="match status" value="1"/>
</dbReference>
<dbReference type="InterPro" id="IPR011989">
    <property type="entry name" value="ARM-like"/>
</dbReference>
<evidence type="ECO:0000256" key="5">
    <source>
        <dbReference type="ARBA" id="ARBA00023242"/>
    </source>
</evidence>
<comment type="subcellular location">
    <subcellularLocation>
        <location evidence="1">Nucleus</location>
    </subcellularLocation>
</comment>
<accession>A0ABQ9EGS0</accession>
<dbReference type="InterPro" id="IPR016024">
    <property type="entry name" value="ARM-type_fold"/>
</dbReference>
<dbReference type="PANTHER" id="PTHR14978">
    <property type="entry name" value="BETA-CATENIN-LIKE PROTEIN 1 NUCLEAR ASSOCIATED PROTEIN"/>
    <property type="match status" value="1"/>
</dbReference>
<sequence length="386" mass="43662">MLLNFEKKVYKNQEQRIKFPDLPEKFMESELELNDVIQEMHIIATAPDLYHILLTDVDTLNESEEGATALVDALLEGQVVAVLVQSLDRLDESVKEESDGVHNTLEMCSEAAQQGLMQWLLKRVKAKMPFDANKLYASEILAILLQNSEENRSLLGELEGIDVLLQQLAAYKRHDPSNKEEIEMMENLFNSLCSCLMHSANRSRFLKGEGLQLMNLMLREKKMSRNSAIKVLNHAMTGPEGADNCQKFVDILGLRTIFPLFMKTPKKSSAGPAPGELEEHISSIIASMLKVRTCDDQIEREKQRIKRSGEDLTDDIEDEFYLRRLDAGLFTLQLVDYIMLEVCATGSASVNKTKSNAEYAGNIGDAKDSESREIEQNRILQLVDKF</sequence>
<keyword evidence="4" id="KW-0175">Coiled coil</keyword>
<protein>
    <recommendedName>
        <fullName evidence="6">Beta-catenin-like protein 1 N-terminal domain-containing protein</fullName>
    </recommendedName>
</protein>
<dbReference type="SUPFAM" id="SSF48371">
    <property type="entry name" value="ARM repeat"/>
    <property type="match status" value="1"/>
</dbReference>
<evidence type="ECO:0000256" key="2">
    <source>
        <dbReference type="ARBA" id="ARBA00022553"/>
    </source>
</evidence>
<keyword evidence="5" id="KW-0539">Nucleus</keyword>
<dbReference type="EMBL" id="JARBDR010000917">
    <property type="protein sequence ID" value="KAJ8302772.1"/>
    <property type="molecule type" value="Genomic_DNA"/>
</dbReference>
<dbReference type="Proteomes" id="UP001217089">
    <property type="component" value="Unassembled WGS sequence"/>
</dbReference>
<dbReference type="PANTHER" id="PTHR14978:SF0">
    <property type="entry name" value="BETA-CATENIN-LIKE PROTEIN 1"/>
    <property type="match status" value="1"/>
</dbReference>
<dbReference type="InterPro" id="IPR039678">
    <property type="entry name" value="CTNNBL1"/>
</dbReference>
<evidence type="ECO:0000313" key="8">
    <source>
        <dbReference type="Proteomes" id="UP001217089"/>
    </source>
</evidence>
<dbReference type="Gene3D" id="1.25.10.10">
    <property type="entry name" value="Leucine-rich Repeat Variant"/>
    <property type="match status" value="2"/>
</dbReference>
<keyword evidence="3" id="KW-0677">Repeat</keyword>
<feature type="domain" description="Beta-catenin-like protein 1 N-terminal" evidence="6">
    <location>
        <begin position="1"/>
        <end position="60"/>
    </location>
</feature>
<organism evidence="7 8">
    <name type="scientific">Tegillarca granosa</name>
    <name type="common">Malaysian cockle</name>
    <name type="synonym">Anadara granosa</name>
    <dbReference type="NCBI Taxonomy" id="220873"/>
    <lineage>
        <taxon>Eukaryota</taxon>
        <taxon>Metazoa</taxon>
        <taxon>Spiralia</taxon>
        <taxon>Lophotrochozoa</taxon>
        <taxon>Mollusca</taxon>
        <taxon>Bivalvia</taxon>
        <taxon>Autobranchia</taxon>
        <taxon>Pteriomorphia</taxon>
        <taxon>Arcoida</taxon>
        <taxon>Arcoidea</taxon>
        <taxon>Arcidae</taxon>
        <taxon>Tegillarca</taxon>
    </lineage>
</organism>
<evidence type="ECO:0000256" key="3">
    <source>
        <dbReference type="ARBA" id="ARBA00022737"/>
    </source>
</evidence>
<keyword evidence="2" id="KW-0597">Phosphoprotein</keyword>
<dbReference type="InterPro" id="IPR013180">
    <property type="entry name" value="CTNNBL1_N"/>
</dbReference>
<dbReference type="Pfam" id="PF08216">
    <property type="entry name" value="CTNNBL"/>
    <property type="match status" value="2"/>
</dbReference>
<reference evidence="7 8" key="1">
    <citation type="submission" date="2022-12" db="EMBL/GenBank/DDBJ databases">
        <title>Chromosome-level genome of Tegillarca granosa.</title>
        <authorList>
            <person name="Kim J."/>
        </authorList>
    </citation>
    <scope>NUCLEOTIDE SEQUENCE [LARGE SCALE GENOMIC DNA]</scope>
    <source>
        <strain evidence="7">Teg-2019</strain>
        <tissue evidence="7">Adductor muscle</tissue>
    </source>
</reference>
<evidence type="ECO:0000256" key="1">
    <source>
        <dbReference type="ARBA" id="ARBA00004123"/>
    </source>
</evidence>
<evidence type="ECO:0000259" key="6">
    <source>
        <dbReference type="SMART" id="SM01156"/>
    </source>
</evidence>
<evidence type="ECO:0000256" key="4">
    <source>
        <dbReference type="ARBA" id="ARBA00023054"/>
    </source>
</evidence>
<keyword evidence="8" id="KW-1185">Reference proteome</keyword>
<gene>
    <name evidence="7" type="ORF">KUTeg_019168</name>
</gene>
<proteinExistence type="predicted"/>
<name>A0ABQ9EGS0_TEGGR</name>